<dbReference type="GO" id="GO:0000428">
    <property type="term" value="C:DNA-directed RNA polymerase complex"/>
    <property type="evidence" value="ECO:0007669"/>
    <property type="project" value="UniProtKB-KW"/>
</dbReference>
<name>A0A1G2FTC8_9BACT</name>
<keyword evidence="2 12" id="KW-0639">Primosome</keyword>
<evidence type="ECO:0000259" key="15">
    <source>
        <dbReference type="PROSITE" id="PS50880"/>
    </source>
</evidence>
<dbReference type="PANTHER" id="PTHR30313:SF2">
    <property type="entry name" value="DNA PRIMASE"/>
    <property type="match status" value="1"/>
</dbReference>
<evidence type="ECO:0000256" key="10">
    <source>
        <dbReference type="ARBA" id="ARBA00023125"/>
    </source>
</evidence>
<evidence type="ECO:0000256" key="4">
    <source>
        <dbReference type="ARBA" id="ARBA00022695"/>
    </source>
</evidence>
<dbReference type="SUPFAM" id="SSF57783">
    <property type="entry name" value="Zinc beta-ribbon"/>
    <property type="match status" value="1"/>
</dbReference>
<comment type="catalytic activity">
    <reaction evidence="12">
        <text>ssDNA + n NTP = ssDNA/pppN(pN)n-1 hybrid + (n-1) diphosphate.</text>
        <dbReference type="EC" id="2.7.7.101"/>
    </reaction>
</comment>
<comment type="similarity">
    <text evidence="12 13">Belongs to the DnaG primase family.</text>
</comment>
<dbReference type="GO" id="GO:0003677">
    <property type="term" value="F:DNA binding"/>
    <property type="evidence" value="ECO:0007669"/>
    <property type="project" value="UniProtKB-KW"/>
</dbReference>
<dbReference type="GO" id="GO:0008270">
    <property type="term" value="F:zinc ion binding"/>
    <property type="evidence" value="ECO:0007669"/>
    <property type="project" value="UniProtKB-UniRule"/>
</dbReference>
<evidence type="ECO:0000256" key="6">
    <source>
        <dbReference type="ARBA" id="ARBA00022723"/>
    </source>
</evidence>
<comment type="domain">
    <text evidence="12">Contains an N-terminal zinc-binding domain, a central core domain that contains the primase activity, and a C-terminal DnaB-binding domain.</text>
</comment>
<organism evidence="16 17">
    <name type="scientific">Candidatus Ryanbacteria bacterium RIFCSPHIGHO2_01_45_13</name>
    <dbReference type="NCBI Taxonomy" id="1802112"/>
    <lineage>
        <taxon>Bacteria</taxon>
        <taxon>Candidatus Ryaniibacteriota</taxon>
    </lineage>
</organism>
<comment type="function">
    <text evidence="12 13">RNA polymerase that catalyzes the synthesis of short RNA molecules used as primers for DNA polymerase during DNA replication.</text>
</comment>
<keyword evidence="7 12" id="KW-0863">Zinc-finger</keyword>
<dbReference type="InterPro" id="IPR013264">
    <property type="entry name" value="DNAG_N"/>
</dbReference>
<dbReference type="Gene3D" id="3.90.980.10">
    <property type="entry name" value="DNA primase, catalytic core, N-terminal domain"/>
    <property type="match status" value="1"/>
</dbReference>
<dbReference type="GO" id="GO:0006269">
    <property type="term" value="P:DNA replication, synthesis of primer"/>
    <property type="evidence" value="ECO:0007669"/>
    <property type="project" value="UniProtKB-UniRule"/>
</dbReference>
<dbReference type="AlphaFoldDB" id="A0A1G2FTC8"/>
<gene>
    <name evidence="12" type="primary">dnaG</name>
    <name evidence="16" type="ORF">A2W41_01275</name>
</gene>
<evidence type="ECO:0000313" key="16">
    <source>
        <dbReference type="EMBL" id="OGZ41336.1"/>
    </source>
</evidence>
<dbReference type="InterPro" id="IPR002694">
    <property type="entry name" value="Znf_CHC2"/>
</dbReference>
<reference evidence="16 17" key="1">
    <citation type="journal article" date="2016" name="Nat. Commun.">
        <title>Thousands of microbial genomes shed light on interconnected biogeochemical processes in an aquifer system.</title>
        <authorList>
            <person name="Anantharaman K."/>
            <person name="Brown C.T."/>
            <person name="Hug L.A."/>
            <person name="Sharon I."/>
            <person name="Castelle C.J."/>
            <person name="Probst A.J."/>
            <person name="Thomas B.C."/>
            <person name="Singh A."/>
            <person name="Wilkins M.J."/>
            <person name="Karaoz U."/>
            <person name="Brodie E.L."/>
            <person name="Williams K.H."/>
            <person name="Hubbard S.S."/>
            <person name="Banfield J.F."/>
        </authorList>
    </citation>
    <scope>NUCLEOTIDE SEQUENCE [LARGE SCALE GENOMIC DNA]</scope>
</reference>
<feature type="domain" description="Toprim" evidence="15">
    <location>
        <begin position="301"/>
        <end position="384"/>
    </location>
</feature>
<dbReference type="GO" id="GO:0003899">
    <property type="term" value="F:DNA-directed RNA polymerase activity"/>
    <property type="evidence" value="ECO:0007669"/>
    <property type="project" value="UniProtKB-UniRule"/>
</dbReference>
<sequence>MYNIKVKKNVMSSPVEEIKSRLDIVSFIQGYVRLQKSGSNFKARCPFHAEKTPSFNVSPSREIWHCFGCGKGGDIFQFLMEIENIEFREALRILAERAGVQLGTQDTKEKSERLRLLDLLDNAALFFERALEASEPPKQYLIKRGIQPQTMKLFRLGFAPHGWRNLIVFLKERGYTLTEMKKAGLVVQREVTKRYAGASQRTSFGESESGHYDRFRSRIIFPLIDTGNRVIGFGGRIFESGEAPTQSWFPSVGGRSVLGGPTKGKSVSGGKYINTPATMFYDKSGFLYGFDKARHAIRLEEKAVIVEGYMDVLLSYQSGVKNVVAVSGTALTAQHLRLIKRFTDAVLFAFDMDEAGVKAARRAVELAVRENMQTALIELESGTDPADVACASPERWKEQVKNAVESIGFFLSRAIEKYSLKDAVSKRKIGAEVLPLVARLFSEIERAHWIGAIARRLSLSEEACWKELRYYAKLDMNEEQKRVQEFAGSEGVAGTSNRKVLLERRILGLLLLYPHLMSSIKTLPKKEHCTSEKAGKLFQFIGMQENLSENHADVVNLLDDDEKIFVHELIFEIEKTAEFIKDVAEELRICVKEWEMEHIRAQMADLQIKLRDAEEKQNSDDCIRILGEIYSLTARIR</sequence>
<protein>
    <recommendedName>
        <fullName evidence="12 13">DNA primase</fullName>
        <ecNumber evidence="12">2.7.7.101</ecNumber>
    </recommendedName>
</protein>
<dbReference type="GO" id="GO:0005737">
    <property type="term" value="C:cytoplasm"/>
    <property type="evidence" value="ECO:0007669"/>
    <property type="project" value="TreeGrafter"/>
</dbReference>
<dbReference type="PANTHER" id="PTHR30313">
    <property type="entry name" value="DNA PRIMASE"/>
    <property type="match status" value="1"/>
</dbReference>
<dbReference type="InterPro" id="IPR050219">
    <property type="entry name" value="DnaG_primase"/>
</dbReference>
<dbReference type="InterPro" id="IPR037068">
    <property type="entry name" value="DNA_primase_core_N_sf"/>
</dbReference>
<keyword evidence="8 12" id="KW-0862">Zinc</keyword>
<dbReference type="InterPro" id="IPR036977">
    <property type="entry name" value="DNA_primase_Znf_CHC2"/>
</dbReference>
<dbReference type="Gene3D" id="3.40.1360.10">
    <property type="match status" value="1"/>
</dbReference>
<dbReference type="Pfam" id="PF13155">
    <property type="entry name" value="Toprim_2"/>
    <property type="match status" value="1"/>
</dbReference>
<dbReference type="SMART" id="SM00400">
    <property type="entry name" value="ZnF_CHCC"/>
    <property type="match status" value="1"/>
</dbReference>
<comment type="cofactor">
    <cofactor evidence="12 13 14">
        <name>Zn(2+)</name>
        <dbReference type="ChEBI" id="CHEBI:29105"/>
    </cofactor>
    <text evidence="12 13 14">Binds 1 zinc ion per monomer.</text>
</comment>
<dbReference type="EMBL" id="MHNI01000031">
    <property type="protein sequence ID" value="OGZ41336.1"/>
    <property type="molecule type" value="Genomic_DNA"/>
</dbReference>
<keyword evidence="11 12" id="KW-0804">Transcription</keyword>
<evidence type="ECO:0000256" key="11">
    <source>
        <dbReference type="ARBA" id="ARBA00023163"/>
    </source>
</evidence>
<evidence type="ECO:0000256" key="13">
    <source>
        <dbReference type="PIRNR" id="PIRNR002811"/>
    </source>
</evidence>
<evidence type="ECO:0000256" key="8">
    <source>
        <dbReference type="ARBA" id="ARBA00022833"/>
    </source>
</evidence>
<dbReference type="GO" id="GO:1990077">
    <property type="term" value="C:primosome complex"/>
    <property type="evidence" value="ECO:0007669"/>
    <property type="project" value="UniProtKB-KW"/>
</dbReference>
<feature type="zinc finger region" description="CHC2-type" evidence="12 14">
    <location>
        <begin position="45"/>
        <end position="69"/>
    </location>
</feature>
<evidence type="ECO:0000256" key="2">
    <source>
        <dbReference type="ARBA" id="ARBA00022515"/>
    </source>
</evidence>
<dbReference type="Pfam" id="PF01807">
    <property type="entry name" value="Zn_ribbon_DnaG"/>
    <property type="match status" value="1"/>
</dbReference>
<comment type="subunit">
    <text evidence="12">Monomer. Interacts with DnaB.</text>
</comment>
<keyword evidence="1 12" id="KW-0240">DNA-directed RNA polymerase</keyword>
<evidence type="ECO:0000256" key="3">
    <source>
        <dbReference type="ARBA" id="ARBA00022679"/>
    </source>
</evidence>
<dbReference type="PROSITE" id="PS50880">
    <property type="entry name" value="TOPRIM"/>
    <property type="match status" value="1"/>
</dbReference>
<accession>A0A1G2FTC8</accession>
<dbReference type="Gene3D" id="3.90.580.10">
    <property type="entry name" value="Zinc finger, CHC2-type domain"/>
    <property type="match status" value="1"/>
</dbReference>
<evidence type="ECO:0000256" key="12">
    <source>
        <dbReference type="HAMAP-Rule" id="MF_00974"/>
    </source>
</evidence>
<dbReference type="CDD" id="cd03364">
    <property type="entry name" value="TOPRIM_DnaG_primases"/>
    <property type="match status" value="1"/>
</dbReference>
<dbReference type="Pfam" id="PF10410">
    <property type="entry name" value="DnaB_bind"/>
    <property type="match status" value="1"/>
</dbReference>
<keyword evidence="5 12" id="KW-0235">DNA replication</keyword>
<proteinExistence type="inferred from homology"/>
<keyword evidence="9" id="KW-0460">Magnesium</keyword>
<evidence type="ECO:0000256" key="5">
    <source>
        <dbReference type="ARBA" id="ARBA00022705"/>
    </source>
</evidence>
<evidence type="ECO:0000256" key="1">
    <source>
        <dbReference type="ARBA" id="ARBA00022478"/>
    </source>
</evidence>
<dbReference type="EC" id="2.7.7.101" evidence="12"/>
<dbReference type="InterPro" id="IPR030846">
    <property type="entry name" value="DnaG_bac"/>
</dbReference>
<keyword evidence="10 12" id="KW-0238">DNA-binding</keyword>
<evidence type="ECO:0000256" key="7">
    <source>
        <dbReference type="ARBA" id="ARBA00022771"/>
    </source>
</evidence>
<dbReference type="Pfam" id="PF08275">
    <property type="entry name" value="DNAG_N"/>
    <property type="match status" value="1"/>
</dbReference>
<dbReference type="SUPFAM" id="SSF56731">
    <property type="entry name" value="DNA primase core"/>
    <property type="match status" value="1"/>
</dbReference>
<dbReference type="HAMAP" id="MF_00974">
    <property type="entry name" value="DNA_primase_DnaG"/>
    <property type="match status" value="1"/>
</dbReference>
<dbReference type="InterPro" id="IPR019475">
    <property type="entry name" value="DNA_primase_DnaB-bd"/>
</dbReference>
<evidence type="ECO:0000256" key="14">
    <source>
        <dbReference type="PIRSR" id="PIRSR002811-1"/>
    </source>
</evidence>
<evidence type="ECO:0000256" key="9">
    <source>
        <dbReference type="ARBA" id="ARBA00022842"/>
    </source>
</evidence>
<keyword evidence="6 12" id="KW-0479">Metal-binding</keyword>
<dbReference type="FunFam" id="3.90.580.10:FF:000001">
    <property type="entry name" value="DNA primase"/>
    <property type="match status" value="1"/>
</dbReference>
<dbReference type="Proteomes" id="UP000176700">
    <property type="component" value="Unassembled WGS sequence"/>
</dbReference>
<comment type="caution">
    <text evidence="16">The sequence shown here is derived from an EMBL/GenBank/DDBJ whole genome shotgun (WGS) entry which is preliminary data.</text>
</comment>
<evidence type="ECO:0000313" key="17">
    <source>
        <dbReference type="Proteomes" id="UP000176700"/>
    </source>
</evidence>
<keyword evidence="4 12" id="KW-0548">Nucleotidyltransferase</keyword>
<keyword evidence="3 12" id="KW-0808">Transferase</keyword>
<dbReference type="SMART" id="SM00493">
    <property type="entry name" value="TOPRIM"/>
    <property type="match status" value="1"/>
</dbReference>
<dbReference type="InterPro" id="IPR034151">
    <property type="entry name" value="TOPRIM_DnaG_bac"/>
</dbReference>
<dbReference type="InterPro" id="IPR006171">
    <property type="entry name" value="TOPRIM_dom"/>
</dbReference>
<dbReference type="PIRSF" id="PIRSF002811">
    <property type="entry name" value="DnaG"/>
    <property type="match status" value="1"/>
</dbReference>